<dbReference type="HAMAP" id="MF_00028">
    <property type="entry name" value="CobQ"/>
    <property type="match status" value="1"/>
</dbReference>
<dbReference type="GO" id="GO:0009236">
    <property type="term" value="P:cobalamin biosynthetic process"/>
    <property type="evidence" value="ECO:0007669"/>
    <property type="project" value="UniProtKB-UniRule"/>
</dbReference>
<feature type="active site" description="Nucleophile" evidence="4">
    <location>
        <position position="332"/>
    </location>
</feature>
<dbReference type="RefSeq" id="WP_113805234.1">
    <property type="nucleotide sequence ID" value="NZ_QOCW01000005.1"/>
</dbReference>
<sequence length="502" mass="56410">MKGFMIQGTASDVGKSVLTTAFCRIFYRLGYKVTPFKSQNMSNNSYITIDGKEIGRAQGIQAEAANIEANVYMNPILLKPRSDQHAEVVLLGKSFNTYSGKGYRQSFYETGLKTIATSLRQLKKQANLLIIEGAGSPVEVNLNDRELVNMKIAELADVPVFLVADIDRGGVFASIVGTLQLMSSQERTRVKGILINKFRGDLSLFEDGKKWIEDYTGIKVIGIIPYMNDMPIEGEDSLSLSSRFSIKTRKEVEIVVIKLPYISNYTDIEPFLEETDVSIRFVDDPEQFGNPDAVIIPGTRSTIADLAFIKSRKLDAELQRYVKDGGRVVGICGGYQMLCETLIDEAGSDTGTPKKVMKGLSIVPMHTTFYEHKKTIRAAGTIHPQTNFIKNELVGYEIHLGKTEPIAGENITPFLLLEEGEEGICSHNGKVIGTYFHGLFHNDEWRTQWLNMIRKEKGLREQEVKQLENCKQQNFEMLADHVQNVVDLEYIIKVLNEWKRGL</sequence>
<feature type="domain" description="CobB/CobQ-like glutamine amidotransferase" evidence="6">
    <location>
        <begin position="253"/>
        <end position="445"/>
    </location>
</feature>
<dbReference type="PANTHER" id="PTHR21343">
    <property type="entry name" value="DETHIOBIOTIN SYNTHETASE"/>
    <property type="match status" value="1"/>
</dbReference>
<gene>
    <name evidence="4" type="primary">cobQ</name>
    <name evidence="7" type="ORF">DS031_07100</name>
</gene>
<dbReference type="CDD" id="cd01750">
    <property type="entry name" value="GATase1_CobQ"/>
    <property type="match status" value="1"/>
</dbReference>
<dbReference type="InterPro" id="IPR033949">
    <property type="entry name" value="CobQ_GATase1"/>
</dbReference>
<dbReference type="PROSITE" id="PS51274">
    <property type="entry name" value="GATASE_COBBQ"/>
    <property type="match status" value="1"/>
</dbReference>
<evidence type="ECO:0000259" key="5">
    <source>
        <dbReference type="Pfam" id="PF01656"/>
    </source>
</evidence>
<dbReference type="Pfam" id="PF01656">
    <property type="entry name" value="CbiA"/>
    <property type="match status" value="1"/>
</dbReference>
<dbReference type="OrthoDB" id="9808302at2"/>
<keyword evidence="2 4" id="KW-0169">Cobalamin biosynthesis</keyword>
<feature type="domain" description="CobQ/CobB/MinD/ParA nucleotide binding" evidence="5">
    <location>
        <begin position="5"/>
        <end position="230"/>
    </location>
</feature>
<dbReference type="Proteomes" id="UP000253314">
    <property type="component" value="Unassembled WGS sequence"/>
</dbReference>
<dbReference type="UniPathway" id="UPA00148"/>
<dbReference type="InterPro" id="IPR029062">
    <property type="entry name" value="Class_I_gatase-like"/>
</dbReference>
<dbReference type="PANTHER" id="PTHR21343:SF1">
    <property type="entry name" value="COBYRIC ACID SYNTHASE"/>
    <property type="match status" value="1"/>
</dbReference>
<evidence type="ECO:0000313" key="7">
    <source>
        <dbReference type="EMBL" id="RBW70327.1"/>
    </source>
</evidence>
<comment type="similarity">
    <text evidence="4">Belongs to the CobB/CobQ family. CobQ subfamily.</text>
</comment>
<dbReference type="NCBIfam" id="TIGR00313">
    <property type="entry name" value="cobQ"/>
    <property type="match status" value="1"/>
</dbReference>
<dbReference type="GO" id="GO:0015420">
    <property type="term" value="F:ABC-type vitamin B12 transporter activity"/>
    <property type="evidence" value="ECO:0007669"/>
    <property type="project" value="UniProtKB-UniRule"/>
</dbReference>
<dbReference type="InterPro" id="IPR047045">
    <property type="entry name" value="CobQ_N"/>
</dbReference>
<comment type="pathway">
    <text evidence="1 4">Cofactor biosynthesis; adenosylcobalamin biosynthesis.</text>
</comment>
<dbReference type="InterPro" id="IPR011698">
    <property type="entry name" value="GATase_3"/>
</dbReference>
<evidence type="ECO:0000313" key="8">
    <source>
        <dbReference type="Proteomes" id="UP000253314"/>
    </source>
</evidence>
<dbReference type="EMBL" id="QOCW01000005">
    <property type="protein sequence ID" value="RBW70327.1"/>
    <property type="molecule type" value="Genomic_DNA"/>
</dbReference>
<reference evidence="7 8" key="1">
    <citation type="submission" date="2018-07" db="EMBL/GenBank/DDBJ databases">
        <title>Lottiidibacillus patelloidae gen. nov., sp. nov., isolated from the intestinal tract of a marine limpet and the reclassification of B. taeanensis BH030017T, B. algicola KMM 3737T and B. hwajinpoensis SW-72T as genus Lottiidibacillus.</title>
        <authorList>
            <person name="Liu R."/>
            <person name="Huang Z."/>
        </authorList>
    </citation>
    <scope>NUCLEOTIDE SEQUENCE [LARGE SCALE GENOMIC DNA]</scope>
    <source>
        <strain evidence="7 8">BH030017</strain>
    </source>
</reference>
<comment type="caution">
    <text evidence="7">The sequence shown here is derived from an EMBL/GenBank/DDBJ whole genome shotgun (WGS) entry which is preliminary data.</text>
</comment>
<evidence type="ECO:0000256" key="4">
    <source>
        <dbReference type="HAMAP-Rule" id="MF_00028"/>
    </source>
</evidence>
<dbReference type="Gene3D" id="3.40.50.300">
    <property type="entry name" value="P-loop containing nucleotide triphosphate hydrolases"/>
    <property type="match status" value="1"/>
</dbReference>
<accession>A0A366XWQ2</accession>
<dbReference type="Pfam" id="PF07685">
    <property type="entry name" value="GATase_3"/>
    <property type="match status" value="1"/>
</dbReference>
<dbReference type="SUPFAM" id="SSF52540">
    <property type="entry name" value="P-loop containing nucleoside triphosphate hydrolases"/>
    <property type="match status" value="1"/>
</dbReference>
<evidence type="ECO:0000259" key="6">
    <source>
        <dbReference type="Pfam" id="PF07685"/>
    </source>
</evidence>
<dbReference type="CDD" id="cd05389">
    <property type="entry name" value="CobQ_N"/>
    <property type="match status" value="1"/>
</dbReference>
<dbReference type="InterPro" id="IPR027417">
    <property type="entry name" value="P-loop_NTPase"/>
</dbReference>
<dbReference type="NCBIfam" id="NF001989">
    <property type="entry name" value="PRK00784.1"/>
    <property type="match status" value="1"/>
</dbReference>
<comment type="function">
    <text evidence="4">Catalyzes amidations at positions B, D, E, and G on adenosylcobyrinic A,C-diamide. NH(2) groups are provided by glutamine, and one molecule of ATP is hydrogenolyzed for each amidation.</text>
</comment>
<dbReference type="InterPro" id="IPR004459">
    <property type="entry name" value="CobQ_synth"/>
</dbReference>
<name>A0A366XWQ2_9BACI</name>
<dbReference type="Gene3D" id="3.40.50.880">
    <property type="match status" value="1"/>
</dbReference>
<protein>
    <recommendedName>
        <fullName evidence="4">Cobyric acid synthase</fullName>
    </recommendedName>
</protein>
<dbReference type="PROSITE" id="PS51273">
    <property type="entry name" value="GATASE_TYPE_1"/>
    <property type="match status" value="1"/>
</dbReference>
<keyword evidence="8" id="KW-1185">Reference proteome</keyword>
<proteinExistence type="inferred from homology"/>
<evidence type="ECO:0000256" key="1">
    <source>
        <dbReference type="ARBA" id="ARBA00004953"/>
    </source>
</evidence>
<feature type="active site" evidence="4">
    <location>
        <position position="437"/>
    </location>
</feature>
<dbReference type="AlphaFoldDB" id="A0A366XWQ2"/>
<keyword evidence="3 4" id="KW-0315">Glutamine amidotransferase</keyword>
<dbReference type="InterPro" id="IPR002586">
    <property type="entry name" value="CobQ/CobB/MinD/ParA_Nub-bd_dom"/>
</dbReference>
<dbReference type="GO" id="GO:0003824">
    <property type="term" value="F:catalytic activity"/>
    <property type="evidence" value="ECO:0007669"/>
    <property type="project" value="InterPro"/>
</dbReference>
<evidence type="ECO:0000256" key="2">
    <source>
        <dbReference type="ARBA" id="ARBA00022573"/>
    </source>
</evidence>
<evidence type="ECO:0000256" key="3">
    <source>
        <dbReference type="ARBA" id="ARBA00022962"/>
    </source>
</evidence>
<organism evidence="7 8">
    <name type="scientific">Bacillus taeanensis</name>
    <dbReference type="NCBI Taxonomy" id="273032"/>
    <lineage>
        <taxon>Bacteria</taxon>
        <taxon>Bacillati</taxon>
        <taxon>Bacillota</taxon>
        <taxon>Bacilli</taxon>
        <taxon>Bacillales</taxon>
        <taxon>Bacillaceae</taxon>
        <taxon>Bacillus</taxon>
    </lineage>
</organism>
<dbReference type="SUPFAM" id="SSF52317">
    <property type="entry name" value="Class I glutamine amidotransferase-like"/>
    <property type="match status" value="1"/>
</dbReference>